<evidence type="ECO:0000256" key="1">
    <source>
        <dbReference type="SAM" id="SignalP"/>
    </source>
</evidence>
<dbReference type="PANTHER" id="PTHR43796">
    <property type="entry name" value="CARBOXYNORSPERMIDINE SYNTHASE"/>
    <property type="match status" value="1"/>
</dbReference>
<dbReference type="AlphaFoldDB" id="A0A426YVD8"/>
<reference evidence="3 4" key="1">
    <citation type="journal article" date="2014" name="Agronomy (Basel)">
        <title>A Draft Genome Sequence for Ensete ventricosum, the Drought-Tolerant Tree Against Hunger.</title>
        <authorList>
            <person name="Harrison J."/>
            <person name="Moore K.A."/>
            <person name="Paszkiewicz K."/>
            <person name="Jones T."/>
            <person name="Grant M."/>
            <person name="Ambacheew D."/>
            <person name="Muzemil S."/>
            <person name="Studholme D.J."/>
        </authorList>
    </citation>
    <scope>NUCLEOTIDE SEQUENCE [LARGE SCALE GENOMIC DNA]</scope>
</reference>
<feature type="non-terminal residue" evidence="3">
    <location>
        <position position="215"/>
    </location>
</feature>
<organism evidence="3 4">
    <name type="scientific">Ensete ventricosum</name>
    <name type="common">Abyssinian banana</name>
    <name type="synonym">Musa ensete</name>
    <dbReference type="NCBI Taxonomy" id="4639"/>
    <lineage>
        <taxon>Eukaryota</taxon>
        <taxon>Viridiplantae</taxon>
        <taxon>Streptophyta</taxon>
        <taxon>Embryophyta</taxon>
        <taxon>Tracheophyta</taxon>
        <taxon>Spermatophyta</taxon>
        <taxon>Magnoliopsida</taxon>
        <taxon>Liliopsida</taxon>
        <taxon>Zingiberales</taxon>
        <taxon>Musaceae</taxon>
        <taxon>Ensete</taxon>
    </lineage>
</organism>
<comment type="caution">
    <text evidence="3">The sequence shown here is derived from an EMBL/GenBank/DDBJ whole genome shotgun (WGS) entry which is preliminary data.</text>
</comment>
<feature type="signal peptide" evidence="1">
    <location>
        <begin position="1"/>
        <end position="27"/>
    </location>
</feature>
<dbReference type="Gene3D" id="3.40.50.720">
    <property type="entry name" value="NAD(P)-binding Rossmann-like Domain"/>
    <property type="match status" value="1"/>
</dbReference>
<protein>
    <recommendedName>
        <fullName evidence="2">Saccharopine dehydrogenase NADP binding domain-containing protein</fullName>
    </recommendedName>
</protein>
<proteinExistence type="predicted"/>
<evidence type="ECO:0000259" key="2">
    <source>
        <dbReference type="Pfam" id="PF03435"/>
    </source>
</evidence>
<feature type="domain" description="Saccharopine dehydrogenase NADP binding" evidence="2">
    <location>
        <begin position="21"/>
        <end position="114"/>
    </location>
</feature>
<dbReference type="EMBL" id="AMZH03009964">
    <property type="protein sequence ID" value="RRT55697.1"/>
    <property type="molecule type" value="Genomic_DNA"/>
</dbReference>
<dbReference type="PANTHER" id="PTHR43796:SF2">
    <property type="entry name" value="CARBOXYNORSPERMIDINE SYNTHASE"/>
    <property type="match status" value="1"/>
</dbReference>
<feature type="chain" id="PRO_5018989592" description="Saccharopine dehydrogenase NADP binding domain-containing protein" evidence="1">
    <location>
        <begin position="28"/>
        <end position="215"/>
    </location>
</feature>
<dbReference type="Proteomes" id="UP000287651">
    <property type="component" value="Unassembled WGS sequence"/>
</dbReference>
<dbReference type="Pfam" id="PF03435">
    <property type="entry name" value="Sacchrp_dh_NADP"/>
    <property type="match status" value="1"/>
</dbReference>
<evidence type="ECO:0000313" key="3">
    <source>
        <dbReference type="EMBL" id="RRT55697.1"/>
    </source>
</evidence>
<accession>A0A426YVD8</accession>
<sequence>MHLEFPMFLCGFMSCFILWFAREKGAALVSKLGKNAKFVEVNIESTNMLGKTLEDVDLVVHAAGPFQKAENCSVLEAAISTKQTAYVDICDDTDYSQRAKSFHSEAVAAGVPAITTGGIYPGVSNVMAAELVHSAKSENAGEPERLREKKRENLEIRRCSPDPDPLPVGFRCFTERIFDDHKENKKTRGLLGEKTFLLPALGEETSARVVRRNEA</sequence>
<dbReference type="SUPFAM" id="SSF51735">
    <property type="entry name" value="NAD(P)-binding Rossmann-fold domains"/>
    <property type="match status" value="1"/>
</dbReference>
<keyword evidence="1" id="KW-0732">Signal</keyword>
<name>A0A426YVD8_ENSVE</name>
<dbReference type="InterPro" id="IPR036291">
    <property type="entry name" value="NAD(P)-bd_dom_sf"/>
</dbReference>
<evidence type="ECO:0000313" key="4">
    <source>
        <dbReference type="Proteomes" id="UP000287651"/>
    </source>
</evidence>
<dbReference type="InterPro" id="IPR005097">
    <property type="entry name" value="Sacchrp_dh_NADP-bd"/>
</dbReference>
<gene>
    <name evidence="3" type="ORF">B296_00048255</name>
</gene>